<dbReference type="PROSITE" id="PS51257">
    <property type="entry name" value="PROKAR_LIPOPROTEIN"/>
    <property type="match status" value="1"/>
</dbReference>
<dbReference type="InterPro" id="IPR030678">
    <property type="entry name" value="Peptide/Ni-bd"/>
</dbReference>
<reference evidence="3 4" key="1">
    <citation type="journal article" date="2019" name="Int. J. Syst. Evol. Microbiol.">
        <title>The Global Catalogue of Microorganisms (GCM) 10K type strain sequencing project: providing services to taxonomists for standard genome sequencing and annotation.</title>
        <authorList>
            <consortium name="The Broad Institute Genomics Platform"/>
            <consortium name="The Broad Institute Genome Sequencing Center for Infectious Disease"/>
            <person name="Wu L."/>
            <person name="Ma J."/>
        </authorList>
    </citation>
    <scope>NUCLEOTIDE SEQUENCE [LARGE SCALE GENOMIC DNA]</scope>
    <source>
        <strain evidence="3 4">JCM 15572</strain>
    </source>
</reference>
<dbReference type="PANTHER" id="PTHR30290:SF83">
    <property type="entry name" value="ABC TRANSPORTER SUBSTRATE-BINDING PROTEIN"/>
    <property type="match status" value="1"/>
</dbReference>
<dbReference type="InterPro" id="IPR000914">
    <property type="entry name" value="SBP_5_dom"/>
</dbReference>
<protein>
    <submittedName>
        <fullName evidence="3">ABC transporter substrate-binding protein</fullName>
    </submittedName>
</protein>
<dbReference type="Pfam" id="PF00496">
    <property type="entry name" value="SBP_bac_5"/>
    <property type="match status" value="1"/>
</dbReference>
<dbReference type="Proteomes" id="UP001501705">
    <property type="component" value="Unassembled WGS sequence"/>
</dbReference>
<dbReference type="PANTHER" id="PTHR30290">
    <property type="entry name" value="PERIPLASMIC BINDING COMPONENT OF ABC TRANSPORTER"/>
    <property type="match status" value="1"/>
</dbReference>
<evidence type="ECO:0000256" key="1">
    <source>
        <dbReference type="SAM" id="SignalP"/>
    </source>
</evidence>
<comment type="caution">
    <text evidence="3">The sequence shown here is derived from an EMBL/GenBank/DDBJ whole genome shotgun (WGS) entry which is preliminary data.</text>
</comment>
<feature type="domain" description="Solute-binding protein family 5" evidence="2">
    <location>
        <begin position="92"/>
        <end position="504"/>
    </location>
</feature>
<evidence type="ECO:0000259" key="2">
    <source>
        <dbReference type="Pfam" id="PF00496"/>
    </source>
</evidence>
<name>A0ABN2DZ31_9ACTN</name>
<proteinExistence type="predicted"/>
<dbReference type="EMBL" id="BAAAPH010000019">
    <property type="protein sequence ID" value="GAA1590687.1"/>
    <property type="molecule type" value="Genomic_DNA"/>
</dbReference>
<evidence type="ECO:0000313" key="3">
    <source>
        <dbReference type="EMBL" id="GAA1590687.1"/>
    </source>
</evidence>
<sequence>MARRRLAALSLAAVASILTLAACSNGGGTPSGSGGSAGTPVTGGTLNMLGAGDVDYMDPNVSYYSIGYLNLRMWSRQLFTYPADPNSDNTKPVADLATDIPTAANGGISSDGKTYTIKLRPGAKWSTTPARQVTAADMVRGVKRTANPVQPFGGIPDFANLIVGYKAFADGFAKVAKSPAAIEAYIEKTPLPGVVAKDDTTVEFHLTQPATYFVDMLTLPAFSPAPIEALKYLPASTELGNHYPSDGPYKVDSWVPTKSITYTRNPAWDAASDPVRKAYVDKIVVNETVSQDSIQQQLQTGTPTADLEFDVGPPPSQLPALISKKDPNLNLGMTASSNPYVVYNTASPNNNKALANVKVRQAISYAINRDNVLQVLGGKTINPPLTHVLPDNIVGSKQIDPYPYNVDKAKQLLTEAGFPHLTLKFLYRNASEGSSKAFQTIQQDLSKAGINVVGVPSPNADFYVKYLQVPSVARRGVWDLSLAGWGADWYGNAALSFFNPLFSGDPSFPPIGSNFGLYNSPATNNLIDQAVKAPTEDQASGLWAQADAQVMADAPFFPLTNPKNANYHAAQVHNANYVPAMQMFDPTNVWLDKDKQG</sequence>
<dbReference type="InterPro" id="IPR039424">
    <property type="entry name" value="SBP_5"/>
</dbReference>
<keyword evidence="4" id="KW-1185">Reference proteome</keyword>
<feature type="chain" id="PRO_5047361551" evidence="1">
    <location>
        <begin position="22"/>
        <end position="597"/>
    </location>
</feature>
<organism evidence="3 4">
    <name type="scientific">Kribbella hippodromi</name>
    <dbReference type="NCBI Taxonomy" id="434347"/>
    <lineage>
        <taxon>Bacteria</taxon>
        <taxon>Bacillati</taxon>
        <taxon>Actinomycetota</taxon>
        <taxon>Actinomycetes</taxon>
        <taxon>Propionibacteriales</taxon>
        <taxon>Kribbellaceae</taxon>
        <taxon>Kribbella</taxon>
    </lineage>
</organism>
<gene>
    <name evidence="3" type="ORF">GCM10009804_53540</name>
</gene>
<dbReference type="SUPFAM" id="SSF53850">
    <property type="entry name" value="Periplasmic binding protein-like II"/>
    <property type="match status" value="1"/>
</dbReference>
<dbReference type="CDD" id="cd08506">
    <property type="entry name" value="PBP2_clavulanate_OppA2"/>
    <property type="match status" value="1"/>
</dbReference>
<dbReference type="Gene3D" id="3.40.190.10">
    <property type="entry name" value="Periplasmic binding protein-like II"/>
    <property type="match status" value="1"/>
</dbReference>
<feature type="signal peptide" evidence="1">
    <location>
        <begin position="1"/>
        <end position="21"/>
    </location>
</feature>
<dbReference type="Gene3D" id="3.10.105.10">
    <property type="entry name" value="Dipeptide-binding Protein, Domain 3"/>
    <property type="match status" value="1"/>
</dbReference>
<dbReference type="PIRSF" id="PIRSF002741">
    <property type="entry name" value="MppA"/>
    <property type="match status" value="1"/>
</dbReference>
<dbReference type="RefSeq" id="WP_344237533.1">
    <property type="nucleotide sequence ID" value="NZ_BAAAPH010000019.1"/>
</dbReference>
<keyword evidence="1" id="KW-0732">Signal</keyword>
<evidence type="ECO:0000313" key="4">
    <source>
        <dbReference type="Proteomes" id="UP001501705"/>
    </source>
</evidence>
<accession>A0ABN2DZ31</accession>